<gene>
    <name evidence="1" type="ORF">COW49_02710</name>
</gene>
<sequence length="178" mass="20781">MKLNAKDLTRAKMPESVIEDFVMRHPSGMTITVENLVKLHLNEEQYRVLIPGWWVRRWFRKRIDTILLEDESRPSRDTLQQAQKLEMDALRKRDNQFSSALKRLRSHIREKDGNLEPDDMLEYRKARKESQAEFDDAIGVANAYAEIAKDTEKSDRFSFGRRMAAAFVAALQLSGVRI</sequence>
<comment type="caution">
    <text evidence="1">The sequence shown here is derived from an EMBL/GenBank/DDBJ whole genome shotgun (WGS) entry which is preliminary data.</text>
</comment>
<evidence type="ECO:0000313" key="2">
    <source>
        <dbReference type="Proteomes" id="UP000228497"/>
    </source>
</evidence>
<name>A0A2M7FD68_9BACT</name>
<protein>
    <submittedName>
        <fullName evidence="1">Uncharacterized protein</fullName>
    </submittedName>
</protein>
<reference evidence="2" key="1">
    <citation type="submission" date="2017-09" db="EMBL/GenBank/DDBJ databases">
        <title>Depth-based differentiation of microbial function through sediment-hosted aquifers and enrichment of novel symbionts in the deep terrestrial subsurface.</title>
        <authorList>
            <person name="Probst A.J."/>
            <person name="Ladd B."/>
            <person name="Jarett J.K."/>
            <person name="Geller-Mcgrath D.E."/>
            <person name="Sieber C.M.K."/>
            <person name="Emerson J.B."/>
            <person name="Anantharaman K."/>
            <person name="Thomas B.C."/>
            <person name="Malmstrom R."/>
            <person name="Stieglmeier M."/>
            <person name="Klingl A."/>
            <person name="Woyke T."/>
            <person name="Ryan C.M."/>
            <person name="Banfield J.F."/>
        </authorList>
    </citation>
    <scope>NUCLEOTIDE SEQUENCE [LARGE SCALE GENOMIC DNA]</scope>
</reference>
<proteinExistence type="predicted"/>
<organism evidence="1 2">
    <name type="scientific">Candidatus Kaiserbacteria bacterium CG17_big_fil_post_rev_8_21_14_2_50_51_7</name>
    <dbReference type="NCBI Taxonomy" id="1974613"/>
    <lineage>
        <taxon>Bacteria</taxon>
        <taxon>Candidatus Kaiseribacteriota</taxon>
    </lineage>
</organism>
<dbReference type="Proteomes" id="UP000228497">
    <property type="component" value="Unassembled WGS sequence"/>
</dbReference>
<dbReference type="AlphaFoldDB" id="A0A2M7FD68"/>
<accession>A0A2M7FD68</accession>
<evidence type="ECO:0000313" key="1">
    <source>
        <dbReference type="EMBL" id="PIV86905.1"/>
    </source>
</evidence>
<dbReference type="EMBL" id="PFFD01000121">
    <property type="protein sequence ID" value="PIV86905.1"/>
    <property type="molecule type" value="Genomic_DNA"/>
</dbReference>